<dbReference type="AlphaFoldDB" id="A0A1B2EPE5"/>
<dbReference type="GO" id="GO:0003700">
    <property type="term" value="F:DNA-binding transcription factor activity"/>
    <property type="evidence" value="ECO:0007669"/>
    <property type="project" value="InterPro"/>
</dbReference>
<dbReference type="PANTHER" id="PTHR47894">
    <property type="entry name" value="HTH-TYPE TRANSCRIPTIONAL REGULATOR GADX"/>
    <property type="match status" value="1"/>
</dbReference>
<accession>A0A1B2EPE5</accession>
<protein>
    <submittedName>
        <fullName evidence="6">AraC family transcriptional regulator</fullName>
    </submittedName>
</protein>
<name>A0A1B2EPE5_9HYPH</name>
<dbReference type="GO" id="GO:0000976">
    <property type="term" value="F:transcription cis-regulatory region binding"/>
    <property type="evidence" value="ECO:0007669"/>
    <property type="project" value="TreeGrafter"/>
</dbReference>
<feature type="compositionally biased region" description="Basic residues" evidence="4">
    <location>
        <begin position="110"/>
        <end position="124"/>
    </location>
</feature>
<keyword evidence="2" id="KW-0238">DNA-binding</keyword>
<dbReference type="EMBL" id="CP016616">
    <property type="protein sequence ID" value="ANY81692.1"/>
    <property type="molecule type" value="Genomic_DNA"/>
</dbReference>
<dbReference type="GO" id="GO:0005829">
    <property type="term" value="C:cytosol"/>
    <property type="evidence" value="ECO:0007669"/>
    <property type="project" value="TreeGrafter"/>
</dbReference>
<dbReference type="InterPro" id="IPR009057">
    <property type="entry name" value="Homeodomain-like_sf"/>
</dbReference>
<dbReference type="InterPro" id="IPR018060">
    <property type="entry name" value="HTH_AraC"/>
</dbReference>
<evidence type="ECO:0000256" key="3">
    <source>
        <dbReference type="ARBA" id="ARBA00023163"/>
    </source>
</evidence>
<dbReference type="Pfam" id="PF12833">
    <property type="entry name" value="HTH_18"/>
    <property type="match status" value="1"/>
</dbReference>
<dbReference type="SUPFAM" id="SSF46689">
    <property type="entry name" value="Homeodomain-like"/>
    <property type="match status" value="1"/>
</dbReference>
<evidence type="ECO:0000313" key="6">
    <source>
        <dbReference type="EMBL" id="ANY81692.1"/>
    </source>
</evidence>
<reference evidence="6" key="1">
    <citation type="submission" date="2016-07" db="EMBL/GenBank/DDBJ databases">
        <title>Microvirga ossetica sp. nov. a new species of rhizobia isolated from root nodules of the legume species Vicia alpestris Steven originated from North Ossetia region in the Caucasus.</title>
        <authorList>
            <person name="Safronova V.I."/>
            <person name="Kuznetsova I.G."/>
            <person name="Sazanova A.L."/>
            <person name="Belimov A."/>
            <person name="Andronov E."/>
            <person name="Osledkin Y.S."/>
            <person name="Onishchuk O.P."/>
            <person name="Kurchak O.N."/>
            <person name="Shaposhnikov A.I."/>
            <person name="Willems A."/>
            <person name="Tikhonovich I.A."/>
        </authorList>
    </citation>
    <scope>NUCLEOTIDE SEQUENCE [LARGE SCALE GENOMIC DNA]</scope>
    <source>
        <strain evidence="6">V5/3M</strain>
    </source>
</reference>
<keyword evidence="1" id="KW-0805">Transcription regulation</keyword>
<feature type="domain" description="HTH araC/xylS-type" evidence="5">
    <location>
        <begin position="13"/>
        <end position="111"/>
    </location>
</feature>
<evidence type="ECO:0000256" key="1">
    <source>
        <dbReference type="ARBA" id="ARBA00023015"/>
    </source>
</evidence>
<dbReference type="PROSITE" id="PS01124">
    <property type="entry name" value="HTH_ARAC_FAMILY_2"/>
    <property type="match status" value="1"/>
</dbReference>
<dbReference type="SMART" id="SM00342">
    <property type="entry name" value="HTH_ARAC"/>
    <property type="match status" value="1"/>
</dbReference>
<organism evidence="6">
    <name type="scientific">Microvirga ossetica</name>
    <dbReference type="NCBI Taxonomy" id="1882682"/>
    <lineage>
        <taxon>Bacteria</taxon>
        <taxon>Pseudomonadati</taxon>
        <taxon>Pseudomonadota</taxon>
        <taxon>Alphaproteobacteria</taxon>
        <taxon>Hyphomicrobiales</taxon>
        <taxon>Methylobacteriaceae</taxon>
        <taxon>Microvirga</taxon>
    </lineage>
</organism>
<dbReference type="PANTHER" id="PTHR47894:SF1">
    <property type="entry name" value="HTH-TYPE TRANSCRIPTIONAL REGULATOR VQSM"/>
    <property type="match status" value="1"/>
</dbReference>
<keyword evidence="3" id="KW-0804">Transcription</keyword>
<dbReference type="KEGG" id="moc:BB934_09545"/>
<evidence type="ECO:0000259" key="5">
    <source>
        <dbReference type="PROSITE" id="PS01124"/>
    </source>
</evidence>
<evidence type="ECO:0000256" key="4">
    <source>
        <dbReference type="SAM" id="MobiDB-lite"/>
    </source>
</evidence>
<gene>
    <name evidence="6" type="ORF">BB934_09545</name>
</gene>
<evidence type="ECO:0000256" key="2">
    <source>
        <dbReference type="ARBA" id="ARBA00023125"/>
    </source>
</evidence>
<proteinExistence type="predicted"/>
<dbReference type="Gene3D" id="1.10.10.60">
    <property type="entry name" value="Homeodomain-like"/>
    <property type="match status" value="1"/>
</dbReference>
<sequence length="124" mass="14502">MPQSRRGRRPLTEEVQRSLRVKLIRNTFTSDMAASLYAVSRRTLYRYLKAEGRTFRQVTNEVRCVIACTLLAETDLTLSQIAEILNYSEASAFTRAFRRWAGQPPSVWRSSHRARKGRSRRRRP</sequence>
<feature type="region of interest" description="Disordered" evidence="4">
    <location>
        <begin position="102"/>
        <end position="124"/>
    </location>
</feature>